<dbReference type="Pfam" id="PF05746">
    <property type="entry name" value="DALR_1"/>
    <property type="match status" value="1"/>
</dbReference>
<evidence type="ECO:0000313" key="12">
    <source>
        <dbReference type="EMBL" id="EQD66689.1"/>
    </source>
</evidence>
<evidence type="ECO:0000256" key="5">
    <source>
        <dbReference type="ARBA" id="ARBA00022598"/>
    </source>
</evidence>
<keyword evidence="9 12" id="KW-0030">Aminoacyl-tRNA synthetase</keyword>
<comment type="catalytic activity">
    <reaction evidence="10">
        <text>tRNA(Gly) + glycine + ATP = glycyl-tRNA(Gly) + AMP + diphosphate</text>
        <dbReference type="Rhea" id="RHEA:16013"/>
        <dbReference type="Rhea" id="RHEA-COMP:9664"/>
        <dbReference type="Rhea" id="RHEA-COMP:9683"/>
        <dbReference type="ChEBI" id="CHEBI:30616"/>
        <dbReference type="ChEBI" id="CHEBI:33019"/>
        <dbReference type="ChEBI" id="CHEBI:57305"/>
        <dbReference type="ChEBI" id="CHEBI:78442"/>
        <dbReference type="ChEBI" id="CHEBI:78522"/>
        <dbReference type="ChEBI" id="CHEBI:456215"/>
        <dbReference type="EC" id="6.1.1.14"/>
    </reaction>
</comment>
<dbReference type="GO" id="GO:0006426">
    <property type="term" value="P:glycyl-tRNA aminoacylation"/>
    <property type="evidence" value="ECO:0007669"/>
    <property type="project" value="InterPro"/>
</dbReference>
<sequence length="162" mass="17869">MRARHLEQGGRIDVFEAVVALRPSTLADFRTRLDALEALQARPELQTLVQMMKRVGHLLKKSPEDASPPHASGTPHIPDPAEAVLATHLADLESRVQSAVAQGCYRPALEALLTLETPLAAFFESVLVLTEDRAIRKRRLALLERIAALLRTVADLERLQGD</sequence>
<dbReference type="PANTHER" id="PTHR30075">
    <property type="entry name" value="GLYCYL-TRNA SYNTHETASE"/>
    <property type="match status" value="1"/>
</dbReference>
<keyword evidence="8" id="KW-0648">Protein biosynthesis</keyword>
<protein>
    <recommendedName>
        <fullName evidence="3">glycine--tRNA ligase</fullName>
        <ecNumber evidence="3">6.1.1.14</ecNumber>
    </recommendedName>
</protein>
<evidence type="ECO:0000256" key="10">
    <source>
        <dbReference type="ARBA" id="ARBA00047937"/>
    </source>
</evidence>
<dbReference type="EMBL" id="AUZX01005748">
    <property type="protein sequence ID" value="EQD66689.1"/>
    <property type="molecule type" value="Genomic_DNA"/>
</dbReference>
<dbReference type="SUPFAM" id="SSF47323">
    <property type="entry name" value="Anticodon-binding domain of a subclass of class I aminoacyl-tRNA synthetases"/>
    <property type="match status" value="1"/>
</dbReference>
<dbReference type="InterPro" id="IPR008909">
    <property type="entry name" value="DALR_anticod-bd"/>
</dbReference>
<dbReference type="GO" id="GO:0005524">
    <property type="term" value="F:ATP binding"/>
    <property type="evidence" value="ECO:0007669"/>
    <property type="project" value="UniProtKB-KW"/>
</dbReference>
<reference evidence="12" key="2">
    <citation type="journal article" date="2014" name="ISME J.">
        <title>Microbial stratification in low pH oxic and suboxic macroscopic growths along an acid mine drainage.</title>
        <authorList>
            <person name="Mendez-Garcia C."/>
            <person name="Mesa V."/>
            <person name="Sprenger R.R."/>
            <person name="Richter M."/>
            <person name="Diez M.S."/>
            <person name="Solano J."/>
            <person name="Bargiela R."/>
            <person name="Golyshina O.V."/>
            <person name="Manteca A."/>
            <person name="Ramos J.L."/>
            <person name="Gallego J.R."/>
            <person name="Llorente I."/>
            <person name="Martins Dos Santos V.A."/>
            <person name="Jensen O.N."/>
            <person name="Pelaez A.I."/>
            <person name="Sanchez J."/>
            <person name="Ferrer M."/>
        </authorList>
    </citation>
    <scope>NUCLEOTIDE SEQUENCE</scope>
</reference>
<reference evidence="12" key="1">
    <citation type="submission" date="2013-08" db="EMBL/GenBank/DDBJ databases">
        <authorList>
            <person name="Mendez C."/>
            <person name="Richter M."/>
            <person name="Ferrer M."/>
            <person name="Sanchez J."/>
        </authorList>
    </citation>
    <scope>NUCLEOTIDE SEQUENCE</scope>
</reference>
<dbReference type="AlphaFoldDB" id="T1CJ08"/>
<dbReference type="GO" id="GO:0005829">
    <property type="term" value="C:cytosol"/>
    <property type="evidence" value="ECO:0007669"/>
    <property type="project" value="TreeGrafter"/>
</dbReference>
<proteinExistence type="inferred from homology"/>
<keyword evidence="7" id="KW-0067">ATP-binding</keyword>
<dbReference type="PANTHER" id="PTHR30075:SF2">
    <property type="entry name" value="GLYCINE--TRNA LIGASE, CHLOROPLASTIC_MITOCHONDRIAL 2"/>
    <property type="match status" value="1"/>
</dbReference>
<accession>T1CJ08</accession>
<keyword evidence="6" id="KW-0547">Nucleotide-binding</keyword>
<comment type="subcellular location">
    <subcellularLocation>
        <location evidence="1">Cytoplasm</location>
    </subcellularLocation>
</comment>
<dbReference type="PROSITE" id="PS50861">
    <property type="entry name" value="AA_TRNA_LIGASE_II_GLYAB"/>
    <property type="match status" value="1"/>
</dbReference>
<dbReference type="GO" id="GO:0004814">
    <property type="term" value="F:arginine-tRNA ligase activity"/>
    <property type="evidence" value="ECO:0007669"/>
    <property type="project" value="InterPro"/>
</dbReference>
<evidence type="ECO:0000256" key="1">
    <source>
        <dbReference type="ARBA" id="ARBA00004496"/>
    </source>
</evidence>
<evidence type="ECO:0000256" key="3">
    <source>
        <dbReference type="ARBA" id="ARBA00012829"/>
    </source>
</evidence>
<evidence type="ECO:0000259" key="11">
    <source>
        <dbReference type="SMART" id="SM00836"/>
    </source>
</evidence>
<keyword evidence="4" id="KW-0963">Cytoplasm</keyword>
<evidence type="ECO:0000256" key="4">
    <source>
        <dbReference type="ARBA" id="ARBA00022490"/>
    </source>
</evidence>
<evidence type="ECO:0000256" key="9">
    <source>
        <dbReference type="ARBA" id="ARBA00023146"/>
    </source>
</evidence>
<comment type="caution">
    <text evidence="12">The sequence shown here is derived from an EMBL/GenBank/DDBJ whole genome shotgun (WGS) entry which is preliminary data.</text>
</comment>
<dbReference type="EC" id="6.1.1.14" evidence="3"/>
<evidence type="ECO:0000256" key="2">
    <source>
        <dbReference type="ARBA" id="ARBA00008226"/>
    </source>
</evidence>
<comment type="similarity">
    <text evidence="2">Belongs to the class-II aminoacyl-tRNA synthetase family.</text>
</comment>
<evidence type="ECO:0000256" key="6">
    <source>
        <dbReference type="ARBA" id="ARBA00022741"/>
    </source>
</evidence>
<dbReference type="Gene3D" id="1.10.730.10">
    <property type="entry name" value="Isoleucyl-tRNA Synthetase, Domain 1"/>
    <property type="match status" value="1"/>
</dbReference>
<evidence type="ECO:0000256" key="8">
    <source>
        <dbReference type="ARBA" id="ARBA00022917"/>
    </source>
</evidence>
<name>T1CJ08_9ZZZZ</name>
<dbReference type="InterPro" id="IPR006194">
    <property type="entry name" value="Gly-tRNA-synth_heterodimer"/>
</dbReference>
<evidence type="ECO:0000256" key="7">
    <source>
        <dbReference type="ARBA" id="ARBA00022840"/>
    </source>
</evidence>
<dbReference type="SMART" id="SM00836">
    <property type="entry name" value="DALR_1"/>
    <property type="match status" value="1"/>
</dbReference>
<gene>
    <name evidence="12" type="ORF">B1A_08025</name>
</gene>
<dbReference type="GO" id="GO:0006420">
    <property type="term" value="P:arginyl-tRNA aminoacylation"/>
    <property type="evidence" value="ECO:0007669"/>
    <property type="project" value="InterPro"/>
</dbReference>
<organism evidence="12">
    <name type="scientific">mine drainage metagenome</name>
    <dbReference type="NCBI Taxonomy" id="410659"/>
    <lineage>
        <taxon>unclassified sequences</taxon>
        <taxon>metagenomes</taxon>
        <taxon>ecological metagenomes</taxon>
    </lineage>
</organism>
<feature type="domain" description="DALR anticodon binding" evidence="11">
    <location>
        <begin position="54"/>
        <end position="159"/>
    </location>
</feature>
<dbReference type="InterPro" id="IPR009080">
    <property type="entry name" value="tRNAsynth_Ia_anticodon-bd"/>
</dbReference>
<dbReference type="GO" id="GO:0004820">
    <property type="term" value="F:glycine-tRNA ligase activity"/>
    <property type="evidence" value="ECO:0007669"/>
    <property type="project" value="UniProtKB-EC"/>
</dbReference>
<keyword evidence="5" id="KW-0436">Ligase</keyword>